<protein>
    <submittedName>
        <fullName evidence="1">Uncharacterized protein</fullName>
    </submittedName>
</protein>
<dbReference type="Proteomes" id="UP000317176">
    <property type="component" value="Unassembled WGS sequence"/>
</dbReference>
<evidence type="ECO:0000313" key="2">
    <source>
        <dbReference type="Proteomes" id="UP000317176"/>
    </source>
</evidence>
<reference evidence="1 2" key="1">
    <citation type="journal article" date="2015" name="Stand. Genomic Sci.">
        <title>Genomic Encyclopedia of Bacterial and Archaeal Type Strains, Phase III: the genomes of soil and plant-associated and newly described type strains.</title>
        <authorList>
            <person name="Whitman W.B."/>
            <person name="Woyke T."/>
            <person name="Klenk H.P."/>
            <person name="Zhou Y."/>
            <person name="Lilburn T.G."/>
            <person name="Beck B.J."/>
            <person name="De Vos P."/>
            <person name="Vandamme P."/>
            <person name="Eisen J.A."/>
            <person name="Garrity G."/>
            <person name="Hugenholtz P."/>
            <person name="Kyrpides N.C."/>
        </authorList>
    </citation>
    <scope>NUCLEOTIDE SEQUENCE [LARGE SCALE GENOMIC DNA]</scope>
    <source>
        <strain evidence="1 2">CGMCC 1.10947</strain>
    </source>
</reference>
<organism evidence="1 2">
    <name type="scientific">Bradyrhizobium daqingense</name>
    <dbReference type="NCBI Taxonomy" id="993502"/>
    <lineage>
        <taxon>Bacteria</taxon>
        <taxon>Pseudomonadati</taxon>
        <taxon>Pseudomonadota</taxon>
        <taxon>Alphaproteobacteria</taxon>
        <taxon>Hyphomicrobiales</taxon>
        <taxon>Nitrobacteraceae</taxon>
        <taxon>Bradyrhizobium</taxon>
    </lineage>
</organism>
<comment type="caution">
    <text evidence="1">The sequence shown here is derived from an EMBL/GenBank/DDBJ whole genome shotgun (WGS) entry which is preliminary data.</text>
</comment>
<name>A0A562KHU8_9BRAD</name>
<proteinExistence type="predicted"/>
<gene>
    <name evidence="1" type="ORF">IQ17_06730</name>
</gene>
<sequence length="89" mass="9962">MTTRSRRETVTFRHPFRIKGIDRLLPPGAYEVITDEEMIEGLSFASFRRVATMIMVPAASPRGSTMEMISISPVDLADAQRIDADAPHE</sequence>
<keyword evidence="2" id="KW-1185">Reference proteome</keyword>
<dbReference type="AlphaFoldDB" id="A0A562KHU8"/>
<dbReference type="RefSeq" id="WP_145642558.1">
    <property type="nucleotide sequence ID" value="NZ_CP088014.1"/>
</dbReference>
<dbReference type="OrthoDB" id="8378722at2"/>
<accession>A0A562KHU8</accession>
<evidence type="ECO:0000313" key="1">
    <source>
        <dbReference type="EMBL" id="TWH94952.1"/>
    </source>
</evidence>
<dbReference type="EMBL" id="VLKL01000034">
    <property type="protein sequence ID" value="TWH94952.1"/>
    <property type="molecule type" value="Genomic_DNA"/>
</dbReference>